<evidence type="ECO:0000313" key="1">
    <source>
        <dbReference type="EMBL" id="KAF9600794.1"/>
    </source>
</evidence>
<protein>
    <submittedName>
        <fullName evidence="1">Uncharacterized protein</fullName>
    </submittedName>
</protein>
<proteinExistence type="predicted"/>
<gene>
    <name evidence="1" type="ORF">IFM89_012533</name>
</gene>
<name>A0A835HJU5_9MAGN</name>
<evidence type="ECO:0000313" key="2">
    <source>
        <dbReference type="Proteomes" id="UP000631114"/>
    </source>
</evidence>
<dbReference type="AlphaFoldDB" id="A0A835HJU5"/>
<comment type="caution">
    <text evidence="1">The sequence shown here is derived from an EMBL/GenBank/DDBJ whole genome shotgun (WGS) entry which is preliminary data.</text>
</comment>
<accession>A0A835HJU5</accession>
<reference evidence="1 2" key="1">
    <citation type="submission" date="2020-10" db="EMBL/GenBank/DDBJ databases">
        <title>The Coptis chinensis genome and diversification of protoberbering-type alkaloids.</title>
        <authorList>
            <person name="Wang B."/>
            <person name="Shu S."/>
            <person name="Song C."/>
            <person name="Liu Y."/>
        </authorList>
    </citation>
    <scope>NUCLEOTIDE SEQUENCE [LARGE SCALE GENOMIC DNA]</scope>
    <source>
        <strain evidence="1">HL-2020</strain>
        <tissue evidence="1">Leaf</tissue>
    </source>
</reference>
<organism evidence="1 2">
    <name type="scientific">Coptis chinensis</name>
    <dbReference type="NCBI Taxonomy" id="261450"/>
    <lineage>
        <taxon>Eukaryota</taxon>
        <taxon>Viridiplantae</taxon>
        <taxon>Streptophyta</taxon>
        <taxon>Embryophyta</taxon>
        <taxon>Tracheophyta</taxon>
        <taxon>Spermatophyta</taxon>
        <taxon>Magnoliopsida</taxon>
        <taxon>Ranunculales</taxon>
        <taxon>Ranunculaceae</taxon>
        <taxon>Coptidoideae</taxon>
        <taxon>Coptis</taxon>
    </lineage>
</organism>
<dbReference type="EMBL" id="JADFTS010000006">
    <property type="protein sequence ID" value="KAF9600794.1"/>
    <property type="molecule type" value="Genomic_DNA"/>
</dbReference>
<dbReference type="Proteomes" id="UP000631114">
    <property type="component" value="Unassembled WGS sequence"/>
</dbReference>
<keyword evidence="2" id="KW-1185">Reference proteome</keyword>
<sequence length="65" mass="7678">MLSKQSWIRHLLDEIQKAMEGQICIKWLHGYYHLRQLKVVVGMCTVVEMKSLVSQRLWRIGGHQS</sequence>